<dbReference type="PANTHER" id="PTHR42110:SF1">
    <property type="entry name" value="L-ASPARAGINASE, PUTATIVE (AFU_ORTHOLOGUE AFUA_3G11890)-RELATED"/>
    <property type="match status" value="1"/>
</dbReference>
<dbReference type="PANTHER" id="PTHR42110">
    <property type="entry name" value="L-ASPARAGINASE, PUTATIVE (AFU_ORTHOLOGUE AFUA_3G11890)-RELATED"/>
    <property type="match status" value="1"/>
</dbReference>
<keyword evidence="2" id="KW-1185">Reference proteome</keyword>
<evidence type="ECO:0000313" key="2">
    <source>
        <dbReference type="Proteomes" id="UP000193623"/>
    </source>
</evidence>
<organism evidence="1 2">
    <name type="scientific">Pseudooctadecabacter jejudonensis</name>
    <dbReference type="NCBI Taxonomy" id="1391910"/>
    <lineage>
        <taxon>Bacteria</taxon>
        <taxon>Pseudomonadati</taxon>
        <taxon>Pseudomonadota</taxon>
        <taxon>Alphaproteobacteria</taxon>
        <taxon>Rhodobacterales</taxon>
        <taxon>Paracoccaceae</taxon>
        <taxon>Pseudooctadecabacter</taxon>
    </lineage>
</organism>
<dbReference type="InterPro" id="IPR012338">
    <property type="entry name" value="Beta-lactam/transpept-like"/>
</dbReference>
<evidence type="ECO:0000313" key="1">
    <source>
        <dbReference type="EMBL" id="SLN31102.1"/>
    </source>
</evidence>
<accession>A0A1Y5S6B5</accession>
<dbReference type="InterPro" id="IPR010349">
    <property type="entry name" value="Asparaginase_II"/>
</dbReference>
<sequence length="332" mass="35147">MTGAVDLVELWRGGRLESVHQGHAVVMNGAGEVVESWGNPDHVTYPRSSAKIIQALPMVESGVADRMGLTQAHLALSCASHSGAAIHTDPVQRWLDDLGLNDDAFRCGPQWPSDLPARNGLVKTDDSPCRYHNNCSGKHAGFLTMVAANGWGPEYVEADHPLQQVIKTTFEEVCENTSPGWGIDGCSAPNHAMSMRGVAHAMARFAVADDSTTRGAAMVRLREATMAHPALVANVDRACTHLMQAGKGAVSVKTGAEGYFIAIIPGKGLGVALKIMDGGTRASECAMAAILCRLGVLDKDDPLVSRYRNPDLKNFAGLVTGDMRPAAALASV</sequence>
<dbReference type="OrthoDB" id="9780674at2"/>
<protein>
    <submittedName>
        <fullName evidence="1">L-asparaginase II</fullName>
    </submittedName>
</protein>
<dbReference type="Pfam" id="PF06089">
    <property type="entry name" value="Asparaginase_II"/>
    <property type="match status" value="1"/>
</dbReference>
<gene>
    <name evidence="1" type="ORF">PSJ8397_01428</name>
</gene>
<dbReference type="SUPFAM" id="SSF56601">
    <property type="entry name" value="beta-lactamase/transpeptidase-like"/>
    <property type="match status" value="1"/>
</dbReference>
<dbReference type="AlphaFoldDB" id="A0A1Y5S6B5"/>
<dbReference type="Proteomes" id="UP000193623">
    <property type="component" value="Unassembled WGS sequence"/>
</dbReference>
<proteinExistence type="predicted"/>
<name>A0A1Y5S6B5_9RHOB</name>
<reference evidence="1 2" key="1">
    <citation type="submission" date="2017-03" db="EMBL/GenBank/DDBJ databases">
        <authorList>
            <person name="Afonso C.L."/>
            <person name="Miller P.J."/>
            <person name="Scott M.A."/>
            <person name="Spackman E."/>
            <person name="Goraichik I."/>
            <person name="Dimitrov K.M."/>
            <person name="Suarez D.L."/>
            <person name="Swayne D.E."/>
        </authorList>
    </citation>
    <scope>NUCLEOTIDE SEQUENCE [LARGE SCALE GENOMIC DNA]</scope>
    <source>
        <strain evidence="1 2">CECT 8397</strain>
    </source>
</reference>
<dbReference type="EMBL" id="FWFT01000002">
    <property type="protein sequence ID" value="SLN31102.1"/>
    <property type="molecule type" value="Genomic_DNA"/>
</dbReference>
<dbReference type="RefSeq" id="WP_085863869.1">
    <property type="nucleotide sequence ID" value="NZ_FWFT01000002.1"/>
</dbReference>